<dbReference type="InterPro" id="IPR012577">
    <property type="entry name" value="NIPSNAP"/>
</dbReference>
<dbReference type="SUPFAM" id="SSF54909">
    <property type="entry name" value="Dimeric alpha+beta barrel"/>
    <property type="match status" value="1"/>
</dbReference>
<sequence length="256" mass="29621">MLRLLFFALASLLFINSHAQTKKEFYELRIYRYETQEQKAAILRYAEEALLPALHRSKIKNIGVLEPSPADTISPPAIYIILPVSSVQSAADLSARLEKDAVYQNSAAFFINAPFDKPPFTRLETVWMKSFMLAPPLQTPVFSTERQNRIYELRNYESATVDRYKSKVHMFNEGGEIELFKELNFNAAFYGEVITGSRMPNFYYLTCFENFASREAHWKAFFSHPKWKEMLAKDMYKNNVSKAGIHLLRPAACSDW</sequence>
<evidence type="ECO:0000313" key="4">
    <source>
        <dbReference type="Proteomes" id="UP001200145"/>
    </source>
</evidence>
<keyword evidence="1" id="KW-0732">Signal</keyword>
<accession>A0ABS9BG89</accession>
<dbReference type="Pfam" id="PF07978">
    <property type="entry name" value="NIPSNAP"/>
    <property type="match status" value="1"/>
</dbReference>
<protein>
    <submittedName>
        <fullName evidence="3">NIPSNAP family protein</fullName>
    </submittedName>
</protein>
<gene>
    <name evidence="3" type="ORF">L0U88_06760</name>
</gene>
<feature type="signal peptide" evidence="1">
    <location>
        <begin position="1"/>
        <end position="19"/>
    </location>
</feature>
<dbReference type="Gene3D" id="3.30.70.100">
    <property type="match status" value="2"/>
</dbReference>
<organism evidence="3 4">
    <name type="scientific">Flavihumibacter fluminis</name>
    <dbReference type="NCBI Taxonomy" id="2909236"/>
    <lineage>
        <taxon>Bacteria</taxon>
        <taxon>Pseudomonadati</taxon>
        <taxon>Bacteroidota</taxon>
        <taxon>Chitinophagia</taxon>
        <taxon>Chitinophagales</taxon>
        <taxon>Chitinophagaceae</taxon>
        <taxon>Flavihumibacter</taxon>
    </lineage>
</organism>
<dbReference type="InterPro" id="IPR011008">
    <property type="entry name" value="Dimeric_a/b-barrel"/>
</dbReference>
<dbReference type="RefSeq" id="WP_234864901.1">
    <property type="nucleotide sequence ID" value="NZ_JAKEVY010000002.1"/>
</dbReference>
<proteinExistence type="predicted"/>
<comment type="caution">
    <text evidence="3">The sequence shown here is derived from an EMBL/GenBank/DDBJ whole genome shotgun (WGS) entry which is preliminary data.</text>
</comment>
<reference evidence="3 4" key="1">
    <citation type="submission" date="2022-01" db="EMBL/GenBank/DDBJ databases">
        <title>Flavihumibacter sp. nov., isolated from sediment of a river.</title>
        <authorList>
            <person name="Liu H."/>
        </authorList>
    </citation>
    <scope>NUCLEOTIDE SEQUENCE [LARGE SCALE GENOMIC DNA]</scope>
    <source>
        <strain evidence="3 4">RY-1</strain>
    </source>
</reference>
<feature type="domain" description="NIPSNAP" evidence="2">
    <location>
        <begin position="151"/>
        <end position="254"/>
    </location>
</feature>
<evidence type="ECO:0000259" key="2">
    <source>
        <dbReference type="Pfam" id="PF07978"/>
    </source>
</evidence>
<feature type="chain" id="PRO_5045602557" evidence="1">
    <location>
        <begin position="20"/>
        <end position="256"/>
    </location>
</feature>
<dbReference type="Proteomes" id="UP001200145">
    <property type="component" value="Unassembled WGS sequence"/>
</dbReference>
<keyword evidence="4" id="KW-1185">Reference proteome</keyword>
<name>A0ABS9BG89_9BACT</name>
<evidence type="ECO:0000313" key="3">
    <source>
        <dbReference type="EMBL" id="MCF1714325.1"/>
    </source>
</evidence>
<dbReference type="EMBL" id="JAKEVY010000002">
    <property type="protein sequence ID" value="MCF1714325.1"/>
    <property type="molecule type" value="Genomic_DNA"/>
</dbReference>
<evidence type="ECO:0000256" key="1">
    <source>
        <dbReference type="SAM" id="SignalP"/>
    </source>
</evidence>